<reference evidence="6" key="1">
    <citation type="journal article" date="2016" name="Insect Biochem. Mol. Biol.">
        <title>Multifaceted biological insights from a draft genome sequence of the tobacco hornworm moth, Manduca sexta.</title>
        <authorList>
            <person name="Kanost M.R."/>
            <person name="Arrese E.L."/>
            <person name="Cao X."/>
            <person name="Chen Y.R."/>
            <person name="Chellapilla S."/>
            <person name="Goldsmith M.R."/>
            <person name="Grosse-Wilde E."/>
            <person name="Heckel D.G."/>
            <person name="Herndon N."/>
            <person name="Jiang H."/>
            <person name="Papanicolaou A."/>
            <person name="Qu J."/>
            <person name="Soulages J.L."/>
            <person name="Vogel H."/>
            <person name="Walters J."/>
            <person name="Waterhouse R.M."/>
            <person name="Ahn S.J."/>
            <person name="Almeida F.C."/>
            <person name="An C."/>
            <person name="Aqrawi P."/>
            <person name="Bretschneider A."/>
            <person name="Bryant W.B."/>
            <person name="Bucks S."/>
            <person name="Chao H."/>
            <person name="Chevignon G."/>
            <person name="Christen J.M."/>
            <person name="Clarke D.F."/>
            <person name="Dittmer N.T."/>
            <person name="Ferguson L.C.F."/>
            <person name="Garavelou S."/>
            <person name="Gordon K.H.J."/>
            <person name="Gunaratna R.T."/>
            <person name="Han Y."/>
            <person name="Hauser F."/>
            <person name="He Y."/>
            <person name="Heidel-Fischer H."/>
            <person name="Hirsh A."/>
            <person name="Hu Y."/>
            <person name="Jiang H."/>
            <person name="Kalra D."/>
            <person name="Klinner C."/>
            <person name="Konig C."/>
            <person name="Kovar C."/>
            <person name="Kroll A.R."/>
            <person name="Kuwar S.S."/>
            <person name="Lee S.L."/>
            <person name="Lehman R."/>
            <person name="Li K."/>
            <person name="Li Z."/>
            <person name="Liang H."/>
            <person name="Lovelace S."/>
            <person name="Lu Z."/>
            <person name="Mansfield J.H."/>
            <person name="McCulloch K.J."/>
            <person name="Mathew T."/>
            <person name="Morton B."/>
            <person name="Muzny D.M."/>
            <person name="Neunemann D."/>
            <person name="Ongeri F."/>
            <person name="Pauchet Y."/>
            <person name="Pu L.L."/>
            <person name="Pyrousis I."/>
            <person name="Rao X.J."/>
            <person name="Redding A."/>
            <person name="Roesel C."/>
            <person name="Sanchez-Gracia A."/>
            <person name="Schaack S."/>
            <person name="Shukla A."/>
            <person name="Tetreau G."/>
            <person name="Wang Y."/>
            <person name="Xiong G.H."/>
            <person name="Traut W."/>
            <person name="Walsh T.K."/>
            <person name="Worley K.C."/>
            <person name="Wu D."/>
            <person name="Wu W."/>
            <person name="Wu Y.Q."/>
            <person name="Zhang X."/>
            <person name="Zou Z."/>
            <person name="Zucker H."/>
            <person name="Briscoe A.D."/>
            <person name="Burmester T."/>
            <person name="Clem R.J."/>
            <person name="Feyereisen R."/>
            <person name="Grimmelikhuijzen C.J.P."/>
            <person name="Hamodrakas S.J."/>
            <person name="Hansson B.S."/>
            <person name="Huguet E."/>
            <person name="Jermiin L.S."/>
            <person name="Lan Q."/>
            <person name="Lehman H.K."/>
            <person name="Lorenzen M."/>
            <person name="Merzendorfer H."/>
            <person name="Michalopoulos I."/>
            <person name="Morton D.B."/>
            <person name="Muthukrishnan S."/>
            <person name="Oakeshott J.G."/>
            <person name="Palmer W."/>
            <person name="Park Y."/>
            <person name="Passarelli A.L."/>
            <person name="Rozas J."/>
            <person name="Schwartz L.M."/>
            <person name="Smith W."/>
            <person name="Southgate A."/>
            <person name="Vilcinskas A."/>
            <person name="Vogt R."/>
            <person name="Wang P."/>
            <person name="Werren J."/>
            <person name="Yu X.Q."/>
            <person name="Zhou J.J."/>
            <person name="Brown S.J."/>
            <person name="Scherer S.E."/>
            <person name="Richards S."/>
            <person name="Blissard G.W."/>
        </authorList>
    </citation>
    <scope>NUCLEOTIDE SEQUENCE</scope>
</reference>
<keyword evidence="1" id="KW-0719">Serine esterase</keyword>
<reference evidence="6" key="2">
    <citation type="submission" date="2020-12" db="EMBL/GenBank/DDBJ databases">
        <authorList>
            <person name="Kanost M."/>
        </authorList>
    </citation>
    <scope>NUCLEOTIDE SEQUENCE</scope>
</reference>
<dbReference type="InterPro" id="IPR019819">
    <property type="entry name" value="Carboxylesterase_B_CS"/>
</dbReference>
<dbReference type="EC" id="3.1.1.-" evidence="4"/>
<protein>
    <recommendedName>
        <fullName evidence="4">Carboxylic ester hydrolase</fullName>
        <ecNumber evidence="4">3.1.1.-</ecNumber>
    </recommendedName>
</protein>
<evidence type="ECO:0000313" key="6">
    <source>
        <dbReference type="EMBL" id="KAG6460769.1"/>
    </source>
</evidence>
<evidence type="ECO:0000256" key="1">
    <source>
        <dbReference type="ARBA" id="ARBA00022487"/>
    </source>
</evidence>
<dbReference type="InterPro" id="IPR002018">
    <property type="entry name" value="CarbesteraseB"/>
</dbReference>
<gene>
    <name evidence="6" type="ORF">O3G_MSEX012194</name>
</gene>
<keyword evidence="2" id="KW-1015">Disulfide bond</keyword>
<evidence type="ECO:0000256" key="3">
    <source>
        <dbReference type="ARBA" id="ARBA00023180"/>
    </source>
</evidence>
<feature type="signal peptide" evidence="4">
    <location>
        <begin position="1"/>
        <end position="18"/>
    </location>
</feature>
<evidence type="ECO:0000313" key="7">
    <source>
        <dbReference type="Proteomes" id="UP000791440"/>
    </source>
</evidence>
<comment type="caution">
    <text evidence="6">The sequence shown here is derived from an EMBL/GenBank/DDBJ whole genome shotgun (WGS) entry which is preliminary data.</text>
</comment>
<dbReference type="AlphaFoldDB" id="A0A921ZN66"/>
<evidence type="ECO:0000256" key="4">
    <source>
        <dbReference type="RuleBase" id="RU361235"/>
    </source>
</evidence>
<keyword evidence="4" id="KW-0732">Signal</keyword>
<organism evidence="6 7">
    <name type="scientific">Manduca sexta</name>
    <name type="common">Tobacco hawkmoth</name>
    <name type="synonym">Tobacco hornworm</name>
    <dbReference type="NCBI Taxonomy" id="7130"/>
    <lineage>
        <taxon>Eukaryota</taxon>
        <taxon>Metazoa</taxon>
        <taxon>Ecdysozoa</taxon>
        <taxon>Arthropoda</taxon>
        <taxon>Hexapoda</taxon>
        <taxon>Insecta</taxon>
        <taxon>Pterygota</taxon>
        <taxon>Neoptera</taxon>
        <taxon>Endopterygota</taxon>
        <taxon>Lepidoptera</taxon>
        <taxon>Glossata</taxon>
        <taxon>Ditrysia</taxon>
        <taxon>Bombycoidea</taxon>
        <taxon>Sphingidae</taxon>
        <taxon>Sphinginae</taxon>
        <taxon>Sphingini</taxon>
        <taxon>Manduca</taxon>
    </lineage>
</organism>
<comment type="similarity">
    <text evidence="4">Belongs to the type-B carboxylesterase/lipase family.</text>
</comment>
<keyword evidence="7" id="KW-1185">Reference proteome</keyword>
<dbReference type="Pfam" id="PF00135">
    <property type="entry name" value="COesterase"/>
    <property type="match status" value="1"/>
</dbReference>
<feature type="chain" id="PRO_5038167172" description="Carboxylic ester hydrolase" evidence="4">
    <location>
        <begin position="19"/>
        <end position="337"/>
    </location>
</feature>
<dbReference type="InterPro" id="IPR019826">
    <property type="entry name" value="Carboxylesterase_B_AS"/>
</dbReference>
<feature type="domain" description="Carboxylesterase type B" evidence="5">
    <location>
        <begin position="28"/>
        <end position="242"/>
    </location>
</feature>
<dbReference type="InterPro" id="IPR050309">
    <property type="entry name" value="Type-B_Carboxylest/Lipase"/>
</dbReference>
<keyword evidence="4" id="KW-0378">Hydrolase</keyword>
<accession>A0A921ZN66</accession>
<dbReference type="Proteomes" id="UP000791440">
    <property type="component" value="Unassembled WGS sequence"/>
</dbReference>
<dbReference type="PANTHER" id="PTHR11559">
    <property type="entry name" value="CARBOXYLESTERASE"/>
    <property type="match status" value="1"/>
</dbReference>
<keyword evidence="3" id="KW-0325">Glycoprotein</keyword>
<sequence>MPVLQRHGKWMILWSLWAAQLMRQPSAPVKVSNGLLRGVLAPDGSHIAYYGIPYATTDSRNRFQGPKPEPKWDGIFDAYNENIRCSQRFGSNKVIGREDCLTLNVYTPNNKNGPLPVMVFIHGGGFRDGSGSPYLYGPEYLIKHGVILVTFNYRVEILGFLCLGIKEAPGNVGLKDQVAAMRWIKKNIRVFGGDPDNITIFGESAGAAAVVYHLVSPMSKGLFNKAIMQSGSAMSPWSLHDPTPTTSDLIPIKWERLKKDDPKAMELNKKLTMVPLWYEDSDPTPTTSDLIPIKWERLKKDDPKAMELNKKLKMVPLWYEDTLKYWDGVYAKYRRLK</sequence>
<evidence type="ECO:0000256" key="2">
    <source>
        <dbReference type="ARBA" id="ARBA00023157"/>
    </source>
</evidence>
<evidence type="ECO:0000259" key="5">
    <source>
        <dbReference type="Pfam" id="PF00135"/>
    </source>
</evidence>
<dbReference type="PROSITE" id="PS00941">
    <property type="entry name" value="CARBOXYLESTERASE_B_2"/>
    <property type="match status" value="1"/>
</dbReference>
<name>A0A921ZN66_MANSE</name>
<dbReference type="EMBL" id="JH668694">
    <property type="protein sequence ID" value="KAG6460769.1"/>
    <property type="molecule type" value="Genomic_DNA"/>
</dbReference>
<dbReference type="GO" id="GO:0052689">
    <property type="term" value="F:carboxylic ester hydrolase activity"/>
    <property type="evidence" value="ECO:0007669"/>
    <property type="project" value="UniProtKB-KW"/>
</dbReference>
<dbReference type="PROSITE" id="PS00122">
    <property type="entry name" value="CARBOXYLESTERASE_B_1"/>
    <property type="match status" value="1"/>
</dbReference>
<proteinExistence type="inferred from homology"/>